<reference evidence="1 2" key="1">
    <citation type="submission" date="2017-12" db="EMBL/GenBank/DDBJ databases">
        <title>Gene loss provides genomic basis for host adaptation in cereal stripe rust fungi.</title>
        <authorList>
            <person name="Xia C."/>
        </authorList>
    </citation>
    <scope>NUCLEOTIDE SEQUENCE [LARGE SCALE GENOMIC DNA]</scope>
    <source>
        <strain evidence="1 2">93TX-2</strain>
    </source>
</reference>
<accession>A0A2S4UN81</accession>
<reference evidence="2" key="3">
    <citation type="journal article" date="2018" name="Mol. Plant Microbe Interact.">
        <title>Genome sequence resources for the wheat stripe rust pathogen (Puccinia striiformis f. sp. tritici) and the barley stripe rust pathogen (Puccinia striiformis f. sp. hordei).</title>
        <authorList>
            <person name="Xia C."/>
            <person name="Wang M."/>
            <person name="Yin C."/>
            <person name="Cornejo O.E."/>
            <person name="Hulbert S.H."/>
            <person name="Chen X."/>
        </authorList>
    </citation>
    <scope>NUCLEOTIDE SEQUENCE [LARGE SCALE GENOMIC DNA]</scope>
    <source>
        <strain evidence="2">93TX-2</strain>
    </source>
</reference>
<dbReference type="SUPFAM" id="SSF52047">
    <property type="entry name" value="RNI-like"/>
    <property type="match status" value="1"/>
</dbReference>
<dbReference type="VEuPathDB" id="FungiDB:PSTT_14794"/>
<dbReference type="Proteomes" id="UP000238274">
    <property type="component" value="Unassembled WGS sequence"/>
</dbReference>
<sequence length="925" mass="105213">MTGKLRLVCRQWADWLYVHHLYRTLSFEDGNRAMRFIIHQITRRSKSFPRARCRSLQVINILTWGPPPLDPATQHPMARAMMRKRGEVITFEILEALIELFSDSICELDLRFWNVLSLPTRTIGTIGRIENLHTLRLGHELPEKGLAPQHGLHPILDDSDDEDFDEQIRRHNDNMDLGGLFGNPSTPIDMNPVKSKIDHDCLKSLILATRKLTSLDIIDLDPVCLPKPMKSSFIDHQFPAITQLEVSLEGQSLSRLKDLSILLKPTLKVLSLKDRLEDRDHSENLLPVFENLRETLEGLFITNESMIKPIINLEFPKLRVFKTIFWDGSIIDLLEKPIFAHSPIEVLVLQSEIIDHKPKGKFRSNPFTNLPMLKRLVFCDVRPGYSPPPAYVKACKARRVECVYLSPTDGENVSLIMSNLKSSLQSIFHPPGSKRSSGSFHLPQHIGKGLIGRENQPKQRMPNILDLPWHVFEDVYQELTKDGASIFTRESRDSAPSAKAITGILRLVCRQWADWLYENYLYRTMSFEDGIRATHFIAHQVTRRSKNLSRARCRSLQVINILTWGPPPPHHSGGQPAGVRAMRRKRGEVITFETLEALIELFSDSICELDLRFWNVLSLPTRTVQTIGRIENLRALTLGHELGDHVIAPQQMLFPLYDDSDDEEFNEEIRRHNEDLAMGGMGHLDHQDPLPPNDMDPDKSKIDHDCLKSLLLAARNLRSLNITDLDPISLPTPAQSANNGEQFPEITHLEVSLEGQSLGRLQDISIMLKPTLKVLSLRDSWGEGDHSQNLVPVFENFRERLEGLCITDTRALGPMIQTPFPRLSVFKTTFWDGSLSDLLEKPMFAHSPIQTLVLQSDAIQRQPTKNFRSNPFSHLPLLKQLVIAGVGPDYPTPPAYIKACKDLGIKVVCISLEEDSEDFSLIMKL</sequence>
<evidence type="ECO:0000313" key="2">
    <source>
        <dbReference type="Proteomes" id="UP000238274"/>
    </source>
</evidence>
<organism evidence="1 2">
    <name type="scientific">Puccinia striiformis</name>
    <dbReference type="NCBI Taxonomy" id="27350"/>
    <lineage>
        <taxon>Eukaryota</taxon>
        <taxon>Fungi</taxon>
        <taxon>Dikarya</taxon>
        <taxon>Basidiomycota</taxon>
        <taxon>Pucciniomycotina</taxon>
        <taxon>Pucciniomycetes</taxon>
        <taxon>Pucciniales</taxon>
        <taxon>Pucciniaceae</taxon>
        <taxon>Puccinia</taxon>
    </lineage>
</organism>
<gene>
    <name evidence="1" type="ORF">PSHT_13910</name>
</gene>
<comment type="caution">
    <text evidence="1">The sequence shown here is derived from an EMBL/GenBank/DDBJ whole genome shotgun (WGS) entry which is preliminary data.</text>
</comment>
<evidence type="ECO:0000313" key="1">
    <source>
        <dbReference type="EMBL" id="POV98686.1"/>
    </source>
</evidence>
<evidence type="ECO:0008006" key="3">
    <source>
        <dbReference type="Google" id="ProtNLM"/>
    </source>
</evidence>
<dbReference type="EMBL" id="PKSM01000292">
    <property type="protein sequence ID" value="POV98686.1"/>
    <property type="molecule type" value="Genomic_DNA"/>
</dbReference>
<keyword evidence="2" id="KW-1185">Reference proteome</keyword>
<dbReference type="AlphaFoldDB" id="A0A2S4UN81"/>
<name>A0A2S4UN81_9BASI</name>
<protein>
    <recommendedName>
        <fullName evidence="3">F-box domain-containing protein</fullName>
    </recommendedName>
</protein>
<dbReference type="VEuPathDB" id="FungiDB:PSTT_14793"/>
<dbReference type="OrthoDB" id="2498573at2759"/>
<proteinExistence type="predicted"/>
<reference evidence="2" key="2">
    <citation type="journal article" date="2018" name="BMC Genomics">
        <title>Genomic insights into host adaptation between the wheat stripe rust pathogen (Puccinia striiformis f. sp. tritici) and the barley stripe rust pathogen (Puccinia striiformis f. sp. hordei).</title>
        <authorList>
            <person name="Xia C."/>
            <person name="Wang M."/>
            <person name="Yin C."/>
            <person name="Cornejo O.E."/>
            <person name="Hulbert S.H."/>
            <person name="Chen X."/>
        </authorList>
    </citation>
    <scope>NUCLEOTIDE SEQUENCE [LARGE SCALE GENOMIC DNA]</scope>
    <source>
        <strain evidence="2">93TX-2</strain>
    </source>
</reference>
<dbReference type="VEuPathDB" id="FungiDB:PSHT_13910"/>